<name>A0A0D1L9P3_9MYCO</name>
<proteinExistence type="predicted"/>
<evidence type="ECO:0000313" key="2">
    <source>
        <dbReference type="Proteomes" id="UP000032221"/>
    </source>
</evidence>
<organism evidence="1 2">
    <name type="scientific">Mycolicibacterium llatzerense</name>
    <dbReference type="NCBI Taxonomy" id="280871"/>
    <lineage>
        <taxon>Bacteria</taxon>
        <taxon>Bacillati</taxon>
        <taxon>Actinomycetota</taxon>
        <taxon>Actinomycetes</taxon>
        <taxon>Mycobacteriales</taxon>
        <taxon>Mycobacteriaceae</taxon>
        <taxon>Mycolicibacterium</taxon>
    </lineage>
</organism>
<dbReference type="Proteomes" id="UP000032221">
    <property type="component" value="Unassembled WGS sequence"/>
</dbReference>
<accession>A0A0D1L9P3</accession>
<comment type="caution">
    <text evidence="1">The sequence shown here is derived from an EMBL/GenBank/DDBJ whole genome shotgun (WGS) entry which is preliminary data.</text>
</comment>
<gene>
    <name evidence="1" type="ORF">TL10_21490</name>
</gene>
<protein>
    <submittedName>
        <fullName evidence="1">Uncharacterized protein</fullName>
    </submittedName>
</protein>
<reference evidence="1 2" key="1">
    <citation type="submission" date="2015-01" db="EMBL/GenBank/DDBJ databases">
        <title>Genome sequence of Mycobacterium llatzerense and Mycobacterium immunogenum recovered from brain abscess.</title>
        <authorList>
            <person name="Greninger A.L."/>
            <person name="Langelier C."/>
            <person name="Cunningham G."/>
            <person name="Chiu C.Y."/>
            <person name="Miller S."/>
        </authorList>
    </citation>
    <scope>NUCLEOTIDE SEQUENCE [LARGE SCALE GENOMIC DNA]</scope>
    <source>
        <strain evidence="1 2">CLUC14</strain>
    </source>
</reference>
<sequence>MDLTEVGKAFAAVYEWIHAPWSPITNESLLLEVAATEAAAADLTCSAGTWFGGRLAAVAFAYPSAEGIEVVAETIRRGEPSGIDAVADAVATVIRSAGRHDGVLVSFDSHVSDPHLQPVLADLPRVRNDPLYLIEIT</sequence>
<evidence type="ECO:0000313" key="1">
    <source>
        <dbReference type="EMBL" id="KIU14947.1"/>
    </source>
</evidence>
<keyword evidence="2" id="KW-1185">Reference proteome</keyword>
<dbReference type="AlphaFoldDB" id="A0A0D1L9P3"/>
<dbReference type="STRING" id="280871.TL10_21490"/>
<dbReference type="EMBL" id="JXST01000034">
    <property type="protein sequence ID" value="KIU14947.1"/>
    <property type="molecule type" value="Genomic_DNA"/>
</dbReference>
<dbReference type="PATRIC" id="fig|280871.6.peg.4447"/>